<evidence type="ECO:0000256" key="1">
    <source>
        <dbReference type="SAM" id="MobiDB-lite"/>
    </source>
</evidence>
<dbReference type="OrthoDB" id="4092749at2759"/>
<comment type="caution">
    <text evidence="2">The sequence shown here is derived from an EMBL/GenBank/DDBJ whole genome shotgun (WGS) entry which is preliminary data.</text>
</comment>
<feature type="compositionally biased region" description="Polar residues" evidence="1">
    <location>
        <begin position="69"/>
        <end position="78"/>
    </location>
</feature>
<dbReference type="AlphaFoldDB" id="A0A2T0FC50"/>
<feature type="region of interest" description="Disordered" evidence="1">
    <location>
        <begin position="1"/>
        <end position="78"/>
    </location>
</feature>
<dbReference type="EMBL" id="NDIQ01000001">
    <property type="protein sequence ID" value="PRT52584.1"/>
    <property type="molecule type" value="Genomic_DNA"/>
</dbReference>
<proteinExistence type="predicted"/>
<dbReference type="RefSeq" id="XP_024662530.1">
    <property type="nucleotide sequence ID" value="XM_024806762.1"/>
</dbReference>
<dbReference type="GeneID" id="36513953"/>
<accession>A0A2T0FC50</accession>
<feature type="region of interest" description="Disordered" evidence="1">
    <location>
        <begin position="364"/>
        <end position="400"/>
    </location>
</feature>
<feature type="compositionally biased region" description="Polar residues" evidence="1">
    <location>
        <begin position="219"/>
        <end position="229"/>
    </location>
</feature>
<feature type="compositionally biased region" description="Low complexity" evidence="1">
    <location>
        <begin position="28"/>
        <end position="40"/>
    </location>
</feature>
<reference evidence="2 3" key="1">
    <citation type="submission" date="2017-04" db="EMBL/GenBank/DDBJ databases">
        <title>Genome sequencing of [Candida] sorbophila.</title>
        <authorList>
            <person name="Ahn J.O."/>
        </authorList>
    </citation>
    <scope>NUCLEOTIDE SEQUENCE [LARGE SCALE GENOMIC DNA]</scope>
    <source>
        <strain evidence="2 3">DS02</strain>
    </source>
</reference>
<feature type="compositionally biased region" description="Low complexity" evidence="1">
    <location>
        <begin position="379"/>
        <end position="400"/>
    </location>
</feature>
<organism evidence="2 3">
    <name type="scientific">Wickerhamiella sorbophila</name>
    <dbReference type="NCBI Taxonomy" id="45607"/>
    <lineage>
        <taxon>Eukaryota</taxon>
        <taxon>Fungi</taxon>
        <taxon>Dikarya</taxon>
        <taxon>Ascomycota</taxon>
        <taxon>Saccharomycotina</taxon>
        <taxon>Dipodascomycetes</taxon>
        <taxon>Dipodascales</taxon>
        <taxon>Trichomonascaceae</taxon>
        <taxon>Wickerhamiella</taxon>
    </lineage>
</organism>
<keyword evidence="3" id="KW-1185">Reference proteome</keyword>
<feature type="compositionally biased region" description="Basic residues" evidence="1">
    <location>
        <begin position="1"/>
        <end position="10"/>
    </location>
</feature>
<feature type="region of interest" description="Disordered" evidence="1">
    <location>
        <begin position="215"/>
        <end position="292"/>
    </location>
</feature>
<feature type="region of interest" description="Disordered" evidence="1">
    <location>
        <begin position="141"/>
        <end position="166"/>
    </location>
</feature>
<feature type="compositionally biased region" description="Polar residues" evidence="1">
    <location>
        <begin position="237"/>
        <end position="261"/>
    </location>
</feature>
<name>A0A2T0FC50_9ASCO</name>
<evidence type="ECO:0000313" key="2">
    <source>
        <dbReference type="EMBL" id="PRT52584.1"/>
    </source>
</evidence>
<gene>
    <name evidence="2" type="ORF">B9G98_00204</name>
</gene>
<sequence length="418" mass="45052">MANRPRRPVSRKPVGSGESPGLGSGDFSTTLDPSSTLPSPYANAYRARLNQDVFSTPSPPPPQPPKSSFQEYTGEQFFETLQSLPTQASGQDFRQTSALIGQPRRSVVEEPLHFADHTQPQQSAAGSAEELEKMYNNFHFSESSFEPPEEQLDPVPSGHQRMPSGEVYPLNVNTREAFDIYDHYGNDDDSTGAADDMDDFVDATVEIEQATAIRVMSPGITQSPASSSARLPRDASYPNTLNSRFSSPGRTHSPQSALSPTSTPPVMPDTPTEQVLDVPAQPAGDESVGRDEVSLGIGTGSAYVKYLRSSVGSSYTNKSPARLPIGVGSNKQAAYTVPKEFLRRAMNIRYAHLQPRMLASEIDDDDDSVAVPGTPTSATPVPLVVPSSDSRRSSSSTSVVEEVGRIKLFVANPDSDDD</sequence>
<evidence type="ECO:0000313" key="3">
    <source>
        <dbReference type="Proteomes" id="UP000238350"/>
    </source>
</evidence>
<dbReference type="Proteomes" id="UP000238350">
    <property type="component" value="Unassembled WGS sequence"/>
</dbReference>
<protein>
    <submittedName>
        <fullName evidence="2">Uncharacterized protein</fullName>
    </submittedName>
</protein>